<dbReference type="EC" id="5.4.99.5" evidence="1"/>
<geneLocation type="plasmid" evidence="4 5">
    <name>pTUM19329-1</name>
</geneLocation>
<evidence type="ECO:0000259" key="3">
    <source>
        <dbReference type="SMART" id="SM00830"/>
    </source>
</evidence>
<dbReference type="KEGG" id="lant:TUM19329_36510"/>
<dbReference type="InterPro" id="IPR036263">
    <property type="entry name" value="Chorismate_II_sf"/>
</dbReference>
<dbReference type="EMBL" id="AP022840">
    <property type="protein sequence ID" value="BCA97290.1"/>
    <property type="molecule type" value="Genomic_DNA"/>
</dbReference>
<dbReference type="RefSeq" id="WP_173238671.1">
    <property type="nucleotide sequence ID" value="NZ_AP022840.1"/>
</dbReference>
<gene>
    <name evidence="4" type="ORF">TUM19329_36510</name>
</gene>
<sequence length="231" mass="26473">MGESEAAITIQGFFRRHLLEKQMVLHQAISKSPNVSLLHMMNLRFQCMRAVAAAKLPLKKPIEDKEQEVRIIAGVKRLATDSGIIDLDTIDRIFQHYFELSKAIQRPYYGLIWDKAPRDTQTLVSNAYIQLRNLVSQAGFVHIIYCQEERPFQCAEVLVLARDIIQQVNQEIINILSNNEKHKLNEVTKEEMAEVIRIMLANYMTPNELKSGMKTIQSLASELNGFSLSRC</sequence>
<dbReference type="InterPro" id="IPR051331">
    <property type="entry name" value="Chorismate_mutase-related"/>
</dbReference>
<dbReference type="PANTHER" id="PTHR38041">
    <property type="entry name" value="CHORISMATE MUTASE"/>
    <property type="match status" value="1"/>
</dbReference>
<evidence type="ECO:0000256" key="1">
    <source>
        <dbReference type="ARBA" id="ARBA00012404"/>
    </source>
</evidence>
<evidence type="ECO:0000256" key="2">
    <source>
        <dbReference type="ARBA" id="ARBA00023235"/>
    </source>
</evidence>
<feature type="domain" description="Chorismate mutase" evidence="3">
    <location>
        <begin position="26"/>
        <end position="108"/>
    </location>
</feature>
<dbReference type="Gene3D" id="1.20.59.10">
    <property type="entry name" value="Chorismate mutase"/>
    <property type="match status" value="1"/>
</dbReference>
<name>A0A6F8TAV7_9GAMM</name>
<proteinExistence type="predicted"/>
<reference evidence="4" key="1">
    <citation type="journal article" date="2020" name="Microbiol. Resour. Announc.">
        <title>Complete Genome Sequence of Novel Psychrotolerant Legionella Strain TUM19329, Isolated from Antarctic Lake Sediment.</title>
        <authorList>
            <person name="Shimada S."/>
            <person name="Nakai R."/>
            <person name="Aoki K."/>
            <person name="Shimoeda N."/>
            <person name="Ohno G."/>
            <person name="Miyazaki Y."/>
            <person name="Kudoh S."/>
            <person name="Imura S."/>
            <person name="Watanabe K."/>
            <person name="Ishii Y."/>
            <person name="Tateda K."/>
        </authorList>
    </citation>
    <scope>NUCLEOTIDE SEQUENCE [LARGE SCALE GENOMIC DNA]</scope>
    <source>
        <strain evidence="4">TUM19329</strain>
        <plasmid evidence="4">pTUM19329-1</plasmid>
    </source>
</reference>
<evidence type="ECO:0000313" key="4">
    <source>
        <dbReference type="EMBL" id="BCA97290.1"/>
    </source>
</evidence>
<dbReference type="InterPro" id="IPR002701">
    <property type="entry name" value="CM_II_prokaryot"/>
</dbReference>
<keyword evidence="2" id="KW-0413">Isomerase</keyword>
<dbReference type="Proteomes" id="UP000502894">
    <property type="component" value="Plasmid pTUM19329-1"/>
</dbReference>
<dbReference type="SUPFAM" id="SSF48600">
    <property type="entry name" value="Chorismate mutase II"/>
    <property type="match status" value="1"/>
</dbReference>
<evidence type="ECO:0000313" key="5">
    <source>
        <dbReference type="Proteomes" id="UP000502894"/>
    </source>
</evidence>
<dbReference type="SMART" id="SM00830">
    <property type="entry name" value="CM_2"/>
    <property type="match status" value="1"/>
</dbReference>
<accession>A0A6F8TAV7</accession>
<keyword evidence="4" id="KW-0614">Plasmid</keyword>
<dbReference type="PROSITE" id="PS50096">
    <property type="entry name" value="IQ"/>
    <property type="match status" value="1"/>
</dbReference>
<dbReference type="GO" id="GO:0004106">
    <property type="term" value="F:chorismate mutase activity"/>
    <property type="evidence" value="ECO:0007669"/>
    <property type="project" value="UniProtKB-EC"/>
</dbReference>
<dbReference type="PANTHER" id="PTHR38041:SF1">
    <property type="entry name" value="CHORISMATE MUTASE"/>
    <property type="match status" value="1"/>
</dbReference>
<dbReference type="Pfam" id="PF01817">
    <property type="entry name" value="CM_2"/>
    <property type="match status" value="1"/>
</dbReference>
<dbReference type="InterPro" id="IPR036979">
    <property type="entry name" value="CM_dom_sf"/>
</dbReference>
<keyword evidence="5" id="KW-1185">Reference proteome</keyword>
<dbReference type="GO" id="GO:0009697">
    <property type="term" value="P:salicylic acid biosynthetic process"/>
    <property type="evidence" value="ECO:0007669"/>
    <property type="project" value="TreeGrafter"/>
</dbReference>
<protein>
    <recommendedName>
        <fullName evidence="1">chorismate mutase</fullName>
        <ecNumber evidence="1">5.4.99.5</ecNumber>
    </recommendedName>
</protein>
<organism evidence="4 5">
    <name type="scientific">Legionella antarctica</name>
    <dbReference type="NCBI Taxonomy" id="2708020"/>
    <lineage>
        <taxon>Bacteria</taxon>
        <taxon>Pseudomonadati</taxon>
        <taxon>Pseudomonadota</taxon>
        <taxon>Gammaproteobacteria</taxon>
        <taxon>Legionellales</taxon>
        <taxon>Legionellaceae</taxon>
        <taxon>Legionella</taxon>
    </lineage>
</organism>
<dbReference type="AlphaFoldDB" id="A0A6F8TAV7"/>
<dbReference type="GO" id="GO:0046417">
    <property type="term" value="P:chorismate metabolic process"/>
    <property type="evidence" value="ECO:0007669"/>
    <property type="project" value="InterPro"/>
</dbReference>